<organism evidence="1 2">
    <name type="scientific">Natronobacterium gregoryi</name>
    <dbReference type="NCBI Taxonomy" id="44930"/>
    <lineage>
        <taxon>Archaea</taxon>
        <taxon>Methanobacteriati</taxon>
        <taxon>Methanobacteriota</taxon>
        <taxon>Stenosarchaea group</taxon>
        <taxon>Halobacteria</taxon>
        <taxon>Halobacteriales</taxon>
        <taxon>Natrialbaceae</taxon>
        <taxon>Natronobacterium</taxon>
    </lineage>
</organism>
<evidence type="ECO:0000313" key="2">
    <source>
        <dbReference type="Proteomes" id="UP000182829"/>
    </source>
</evidence>
<dbReference type="AlphaFoldDB" id="A0A1I3N7M2"/>
<dbReference type="EMBL" id="FORO01000012">
    <property type="protein sequence ID" value="SFJ05248.1"/>
    <property type="molecule type" value="Genomic_DNA"/>
</dbReference>
<name>A0A1I3N7M2_9EURY</name>
<proteinExistence type="predicted"/>
<protein>
    <submittedName>
        <fullName evidence="1">Uncharacterized protein</fullName>
    </submittedName>
</protein>
<accession>A0A1I3N7M2</accession>
<reference evidence="1 2" key="1">
    <citation type="submission" date="2016-10" db="EMBL/GenBank/DDBJ databases">
        <authorList>
            <person name="de Groot N.N."/>
        </authorList>
    </citation>
    <scope>NUCLEOTIDE SEQUENCE [LARGE SCALE GENOMIC DNA]</scope>
    <source>
        <strain evidence="1 2">SP2</strain>
    </source>
</reference>
<gene>
    <name evidence="1" type="ORF">SAMN05443661_11292</name>
</gene>
<sequence length="216" mass="25005">MILPELRKGWVMTNGYPEQNASLSTESISNDTDSWEEPNRNLLVSIEIENVSREPGENPYDCFYSADPADPKHSTHRDALITAHEIIDDLNDDIDVANAVTNANILLEKFTDPYWDDHPEIYEFEVMLRSFIYAELRGIRYHQDLADFLERNPAIAFTLSFEPDLGDENEYLALQVYHTPETPHQTTITPCANRRFLDRAEKFIMDVVDEIEAYCR</sequence>
<dbReference type="RefSeq" id="WP_015233875.1">
    <property type="nucleotide sequence ID" value="NZ_FORO01000012.1"/>
</dbReference>
<dbReference type="GeneID" id="71764914"/>
<dbReference type="Proteomes" id="UP000182829">
    <property type="component" value="Unassembled WGS sequence"/>
</dbReference>
<evidence type="ECO:0000313" key="1">
    <source>
        <dbReference type="EMBL" id="SFJ05248.1"/>
    </source>
</evidence>